<dbReference type="EMBL" id="CAKOGL010000007">
    <property type="protein sequence ID" value="CAH2088149.1"/>
    <property type="molecule type" value="Genomic_DNA"/>
</dbReference>
<dbReference type="GO" id="GO:0005634">
    <property type="term" value="C:nucleus"/>
    <property type="evidence" value="ECO:0007669"/>
    <property type="project" value="UniProtKB-SubCell"/>
</dbReference>
<organism evidence="2 3">
    <name type="scientific">Euphydryas editha</name>
    <name type="common">Edith's checkerspot</name>
    <dbReference type="NCBI Taxonomy" id="104508"/>
    <lineage>
        <taxon>Eukaryota</taxon>
        <taxon>Metazoa</taxon>
        <taxon>Ecdysozoa</taxon>
        <taxon>Arthropoda</taxon>
        <taxon>Hexapoda</taxon>
        <taxon>Insecta</taxon>
        <taxon>Pterygota</taxon>
        <taxon>Neoptera</taxon>
        <taxon>Endopterygota</taxon>
        <taxon>Lepidoptera</taxon>
        <taxon>Glossata</taxon>
        <taxon>Ditrysia</taxon>
        <taxon>Papilionoidea</taxon>
        <taxon>Nymphalidae</taxon>
        <taxon>Nymphalinae</taxon>
        <taxon>Euphydryas</taxon>
    </lineage>
</organism>
<dbReference type="Proteomes" id="UP001153954">
    <property type="component" value="Unassembled WGS sequence"/>
</dbReference>
<gene>
    <name evidence="2" type="ORF">EEDITHA_LOCUS4337</name>
</gene>
<evidence type="ECO:0000313" key="3">
    <source>
        <dbReference type="Proteomes" id="UP001153954"/>
    </source>
</evidence>
<comment type="subcellular location">
    <subcellularLocation>
        <location evidence="1">Nucleus</location>
    </subcellularLocation>
</comment>
<dbReference type="InterPro" id="IPR009057">
    <property type="entry name" value="Homeodomain-like_sf"/>
</dbReference>
<keyword evidence="3" id="KW-1185">Reference proteome</keyword>
<comment type="caution">
    <text evidence="2">The sequence shown here is derived from an EMBL/GenBank/DDBJ whole genome shotgun (WGS) entry which is preliminary data.</text>
</comment>
<accession>A0AAU9TRQ7</accession>
<reference evidence="2" key="1">
    <citation type="submission" date="2022-03" db="EMBL/GenBank/DDBJ databases">
        <authorList>
            <person name="Tunstrom K."/>
        </authorList>
    </citation>
    <scope>NUCLEOTIDE SEQUENCE</scope>
</reference>
<protein>
    <recommendedName>
        <fullName evidence="4">HTH psq-type domain-containing protein</fullName>
    </recommendedName>
</protein>
<evidence type="ECO:0000313" key="2">
    <source>
        <dbReference type="EMBL" id="CAH2088149.1"/>
    </source>
</evidence>
<proteinExistence type="predicted"/>
<sequence>MPRTYQKRLGARAYRNYSEELLERPVTAVAEGRMTLHATSEKFNILYGTVFNKYHRKFIKKPEAQGLS</sequence>
<name>A0AAU9TRQ7_EUPED</name>
<dbReference type="SUPFAM" id="SSF46689">
    <property type="entry name" value="Homeodomain-like"/>
    <property type="match status" value="1"/>
</dbReference>
<dbReference type="AlphaFoldDB" id="A0AAU9TRQ7"/>
<evidence type="ECO:0000256" key="1">
    <source>
        <dbReference type="ARBA" id="ARBA00004123"/>
    </source>
</evidence>
<evidence type="ECO:0008006" key="4">
    <source>
        <dbReference type="Google" id="ProtNLM"/>
    </source>
</evidence>